<evidence type="ECO:0000313" key="4">
    <source>
        <dbReference type="Proteomes" id="UP000324767"/>
    </source>
</evidence>
<organism evidence="3 4">
    <name type="scientific">Lasallia pustulata</name>
    <dbReference type="NCBI Taxonomy" id="136370"/>
    <lineage>
        <taxon>Eukaryota</taxon>
        <taxon>Fungi</taxon>
        <taxon>Dikarya</taxon>
        <taxon>Ascomycota</taxon>
        <taxon>Pezizomycotina</taxon>
        <taxon>Lecanoromycetes</taxon>
        <taxon>OSLEUM clade</taxon>
        <taxon>Umbilicariomycetidae</taxon>
        <taxon>Umbilicariales</taxon>
        <taxon>Umbilicariaceae</taxon>
        <taxon>Lasallia</taxon>
    </lineage>
</organism>
<dbReference type="OrthoDB" id="2951834at2759"/>
<feature type="domain" description="DUF7730" evidence="2">
    <location>
        <begin position="15"/>
        <end position="138"/>
    </location>
</feature>
<name>A0A5M8PG17_9LECA</name>
<sequence length="347" mass="39463">MSIIPNESMVNPTRFIDLSTEIRLMIYEYLFLQPGGELLGLSREPRHDYNKGPPSTWVADSRQQGLVYDSESERAVPTNASFLRTCRLINREATPVFYGTNKIILYAEDNNDIFYWLLDIGEPNRCSIRHLEISWAYGVEIQSGRGNIYGIIETIAEMENSGGEEIQRHRDQLIRVVQHLEKKTVRLIIRTLHLLASNQGLDSLTVYLPGVDGANIWNLPNDNLYFAEEVFSNSTTHVHACIPEALRKIVGVNALTIGYTKDIELAEEIAKDAGARELTIRVYQDGNTLGLRKEERRKWESEGWRLEGAIAHKTLLENYSVKRKKLRHSESSSDGGRLTSSMLVNQT</sequence>
<dbReference type="Proteomes" id="UP000324767">
    <property type="component" value="Unassembled WGS sequence"/>
</dbReference>
<dbReference type="PANTHER" id="PTHR42085:SF2">
    <property type="entry name" value="F-BOX DOMAIN-CONTAINING PROTEIN"/>
    <property type="match status" value="1"/>
</dbReference>
<dbReference type="Pfam" id="PF24864">
    <property type="entry name" value="DUF7730"/>
    <property type="match status" value="1"/>
</dbReference>
<proteinExistence type="predicted"/>
<evidence type="ECO:0000313" key="3">
    <source>
        <dbReference type="EMBL" id="KAA6407878.1"/>
    </source>
</evidence>
<dbReference type="InterPro" id="IPR038883">
    <property type="entry name" value="AN11006-like"/>
</dbReference>
<feature type="compositionally biased region" description="Polar residues" evidence="1">
    <location>
        <begin position="332"/>
        <end position="347"/>
    </location>
</feature>
<reference evidence="3 4" key="1">
    <citation type="submission" date="2019-09" db="EMBL/GenBank/DDBJ databases">
        <title>The hologenome of the rock-dwelling lichen Lasallia pustulata.</title>
        <authorList>
            <person name="Greshake Tzovaras B."/>
            <person name="Segers F."/>
            <person name="Bicker A."/>
            <person name="Dal Grande F."/>
            <person name="Otte J."/>
            <person name="Hankeln T."/>
            <person name="Schmitt I."/>
            <person name="Ebersberger I."/>
        </authorList>
    </citation>
    <scope>NUCLEOTIDE SEQUENCE [LARGE SCALE GENOMIC DNA]</scope>
    <source>
        <strain evidence="3">A1-1</strain>
    </source>
</reference>
<dbReference type="PANTHER" id="PTHR42085">
    <property type="entry name" value="F-BOX DOMAIN-CONTAINING PROTEIN"/>
    <property type="match status" value="1"/>
</dbReference>
<dbReference type="EMBL" id="VXIT01000015">
    <property type="protein sequence ID" value="KAA6407878.1"/>
    <property type="molecule type" value="Genomic_DNA"/>
</dbReference>
<dbReference type="AlphaFoldDB" id="A0A5M8PG17"/>
<gene>
    <name evidence="3" type="ORF">FRX48_08229</name>
</gene>
<evidence type="ECO:0000256" key="1">
    <source>
        <dbReference type="SAM" id="MobiDB-lite"/>
    </source>
</evidence>
<comment type="caution">
    <text evidence="3">The sequence shown here is derived from an EMBL/GenBank/DDBJ whole genome shotgun (WGS) entry which is preliminary data.</text>
</comment>
<accession>A0A5M8PG17</accession>
<protein>
    <recommendedName>
        <fullName evidence="2">DUF7730 domain-containing protein</fullName>
    </recommendedName>
</protein>
<evidence type="ECO:0000259" key="2">
    <source>
        <dbReference type="Pfam" id="PF24864"/>
    </source>
</evidence>
<feature type="region of interest" description="Disordered" evidence="1">
    <location>
        <begin position="326"/>
        <end position="347"/>
    </location>
</feature>
<dbReference type="InterPro" id="IPR056632">
    <property type="entry name" value="DUF7730"/>
</dbReference>